<comment type="caution">
    <text evidence="3">Lacks conserved residue(s) required for the propagation of feature annotation.</text>
</comment>
<accession>A0AAU9WGE8</accession>
<name>A0AAU9WGE8_9CNID</name>
<evidence type="ECO:0000313" key="5">
    <source>
        <dbReference type="EMBL" id="CAH3113944.1"/>
    </source>
</evidence>
<keyword evidence="1" id="KW-0677">Repeat</keyword>
<feature type="domain" description="CUB" evidence="4">
    <location>
        <begin position="131"/>
        <end position="260"/>
    </location>
</feature>
<evidence type="ECO:0000256" key="2">
    <source>
        <dbReference type="ARBA" id="ARBA00023157"/>
    </source>
</evidence>
<evidence type="ECO:0000256" key="1">
    <source>
        <dbReference type="ARBA" id="ARBA00022737"/>
    </source>
</evidence>
<feature type="domain" description="CUB" evidence="4">
    <location>
        <begin position="1"/>
        <end position="125"/>
    </location>
</feature>
<dbReference type="SUPFAM" id="SSF49854">
    <property type="entry name" value="Spermadhesin, CUB domain"/>
    <property type="match status" value="2"/>
</dbReference>
<evidence type="ECO:0000259" key="4">
    <source>
        <dbReference type="PROSITE" id="PS01180"/>
    </source>
</evidence>
<dbReference type="PROSITE" id="PS01180">
    <property type="entry name" value="CUB"/>
    <property type="match status" value="2"/>
</dbReference>
<keyword evidence="6" id="KW-1185">Reference proteome</keyword>
<dbReference type="EMBL" id="CALNXJ010000014">
    <property type="protein sequence ID" value="CAH3113944.1"/>
    <property type="molecule type" value="Genomic_DNA"/>
</dbReference>
<comment type="caution">
    <text evidence="5">The sequence shown here is derived from an EMBL/GenBank/DDBJ whole genome shotgun (WGS) entry which is preliminary data.</text>
</comment>
<sequence>MTNITASSGSLKYPESGTYGKNETKCWSITVPDTYAGILFRFFSLDIEMCSSCECDFVQYSSSESNLQLETKYCGRYSYNYLHEYLLPMIGSLGSPQTVGSTVYFRFVSDDSAHYKGFNLNFIAFSSHEGEVNYLNASDGETITFGTPKAGIQNYPSNYKEQWFLIVPEGQQVQIDFDKFDLEDSKDCRNDYVEFREASISAGNPSVISGYYGPILTNHLCGNTKPSSIQSQGNMVWVQFKSNVNSTTVYKGFKASFKAGQGRLSVSCPLTLLFLPALIVDKINLF</sequence>
<reference evidence="5 6" key="1">
    <citation type="submission" date="2022-05" db="EMBL/GenBank/DDBJ databases">
        <authorList>
            <consortium name="Genoscope - CEA"/>
            <person name="William W."/>
        </authorList>
    </citation>
    <scope>NUCLEOTIDE SEQUENCE [LARGE SCALE GENOMIC DNA]</scope>
</reference>
<protein>
    <recommendedName>
        <fullName evidence="4">CUB domain-containing protein</fullName>
    </recommendedName>
</protein>
<organism evidence="5 6">
    <name type="scientific">Pocillopora meandrina</name>
    <dbReference type="NCBI Taxonomy" id="46732"/>
    <lineage>
        <taxon>Eukaryota</taxon>
        <taxon>Metazoa</taxon>
        <taxon>Cnidaria</taxon>
        <taxon>Anthozoa</taxon>
        <taxon>Hexacorallia</taxon>
        <taxon>Scleractinia</taxon>
        <taxon>Astrocoeniina</taxon>
        <taxon>Pocilloporidae</taxon>
        <taxon>Pocillopora</taxon>
    </lineage>
</organism>
<dbReference type="PANTHER" id="PTHR24251:SF37">
    <property type="entry name" value="CUB DOMAIN-CONTAINING PROTEIN"/>
    <property type="match status" value="1"/>
</dbReference>
<dbReference type="CDD" id="cd00041">
    <property type="entry name" value="CUB"/>
    <property type="match status" value="2"/>
</dbReference>
<evidence type="ECO:0000256" key="3">
    <source>
        <dbReference type="PROSITE-ProRule" id="PRU00059"/>
    </source>
</evidence>
<dbReference type="AlphaFoldDB" id="A0AAU9WGE8"/>
<dbReference type="InterPro" id="IPR035914">
    <property type="entry name" value="Sperma_CUB_dom_sf"/>
</dbReference>
<gene>
    <name evidence="5" type="ORF">PMEA_00005953</name>
</gene>
<dbReference type="Proteomes" id="UP001159428">
    <property type="component" value="Unassembled WGS sequence"/>
</dbReference>
<dbReference type="PANTHER" id="PTHR24251">
    <property type="entry name" value="OVOCHYMASE-RELATED"/>
    <property type="match status" value="1"/>
</dbReference>
<dbReference type="InterPro" id="IPR000859">
    <property type="entry name" value="CUB_dom"/>
</dbReference>
<dbReference type="Pfam" id="PF00431">
    <property type="entry name" value="CUB"/>
    <property type="match status" value="2"/>
</dbReference>
<keyword evidence="2" id="KW-1015">Disulfide bond</keyword>
<evidence type="ECO:0000313" key="6">
    <source>
        <dbReference type="Proteomes" id="UP001159428"/>
    </source>
</evidence>
<dbReference type="SMART" id="SM00042">
    <property type="entry name" value="CUB"/>
    <property type="match status" value="2"/>
</dbReference>
<proteinExistence type="predicted"/>
<dbReference type="Gene3D" id="2.60.120.290">
    <property type="entry name" value="Spermadhesin, CUB domain"/>
    <property type="match status" value="2"/>
</dbReference>